<evidence type="ECO:0000313" key="3">
    <source>
        <dbReference type="WBParaSite" id="sdigi.contig2.g293.t1"/>
    </source>
</evidence>
<evidence type="ECO:0000313" key="2">
    <source>
        <dbReference type="Proteomes" id="UP000887581"/>
    </source>
</evidence>
<keyword evidence="2" id="KW-1185">Reference proteome</keyword>
<evidence type="ECO:0000256" key="1">
    <source>
        <dbReference type="SAM" id="MobiDB-lite"/>
    </source>
</evidence>
<name>A0A915PQH4_9BILA</name>
<dbReference type="Proteomes" id="UP000887581">
    <property type="component" value="Unplaced"/>
</dbReference>
<proteinExistence type="predicted"/>
<organism evidence="2 3">
    <name type="scientific">Setaria digitata</name>
    <dbReference type="NCBI Taxonomy" id="48799"/>
    <lineage>
        <taxon>Eukaryota</taxon>
        <taxon>Metazoa</taxon>
        <taxon>Ecdysozoa</taxon>
        <taxon>Nematoda</taxon>
        <taxon>Chromadorea</taxon>
        <taxon>Rhabditida</taxon>
        <taxon>Spirurina</taxon>
        <taxon>Spiruromorpha</taxon>
        <taxon>Filarioidea</taxon>
        <taxon>Setariidae</taxon>
        <taxon>Setaria</taxon>
    </lineage>
</organism>
<protein>
    <submittedName>
        <fullName evidence="3">RNase H type-1 domain-containing protein</fullName>
    </submittedName>
</protein>
<sequence length="141" mass="15033">MVAKGLRARLTTSHPELSPLQQPTKQSRSRQPSTEYRQSTADRQGGPSIPVAALHSGVTAVRSGAVTSDYTLACLSGAPYKPSLCFFSATGQDNYLGLGMNFFANELLACLAVFGPRSFPRPLSAEIDCLAAVISSLAWQK</sequence>
<feature type="region of interest" description="Disordered" evidence="1">
    <location>
        <begin position="1"/>
        <end position="50"/>
    </location>
</feature>
<dbReference type="AlphaFoldDB" id="A0A915PQH4"/>
<dbReference type="WBParaSite" id="sdigi.contig2.g293.t1">
    <property type="protein sequence ID" value="sdigi.contig2.g293.t1"/>
    <property type="gene ID" value="sdigi.contig2.g293"/>
</dbReference>
<accession>A0A915PQH4</accession>
<feature type="compositionally biased region" description="Polar residues" evidence="1">
    <location>
        <begin position="10"/>
        <end position="42"/>
    </location>
</feature>
<reference evidence="3" key="1">
    <citation type="submission" date="2022-11" db="UniProtKB">
        <authorList>
            <consortium name="WormBaseParasite"/>
        </authorList>
    </citation>
    <scope>IDENTIFICATION</scope>
</reference>